<dbReference type="PANTHER" id="PTHR31650">
    <property type="entry name" value="O-ACYLTRANSFERASE (WSD1-LIKE) FAMILY PROTEIN"/>
    <property type="match status" value="1"/>
</dbReference>
<evidence type="ECO:0000256" key="2">
    <source>
        <dbReference type="ARBA" id="ARBA00005189"/>
    </source>
</evidence>
<evidence type="ECO:0000313" key="14">
    <source>
        <dbReference type="Proteomes" id="UP000283734"/>
    </source>
</evidence>
<dbReference type="InterPro" id="IPR009721">
    <property type="entry name" value="O-acyltransferase_WSD1_C"/>
</dbReference>
<dbReference type="Pfam" id="PF06974">
    <property type="entry name" value="WS_DGAT_C"/>
    <property type="match status" value="1"/>
</dbReference>
<organism evidence="13 14">
    <name type="scientific">Alcanivorax profundi</name>
    <dbReference type="NCBI Taxonomy" id="2338368"/>
    <lineage>
        <taxon>Bacteria</taxon>
        <taxon>Pseudomonadati</taxon>
        <taxon>Pseudomonadota</taxon>
        <taxon>Gammaproteobacteria</taxon>
        <taxon>Oceanospirillales</taxon>
        <taxon>Alcanivoracaceae</taxon>
        <taxon>Alcanivorax</taxon>
    </lineage>
</organism>
<evidence type="ECO:0000259" key="11">
    <source>
        <dbReference type="Pfam" id="PF03007"/>
    </source>
</evidence>
<dbReference type="InterPro" id="IPR014292">
    <property type="entry name" value="Acyl_transf_WS/DGAT"/>
</dbReference>
<name>A0A418Y1J3_9GAMM</name>
<dbReference type="InterPro" id="IPR004255">
    <property type="entry name" value="O-acyltransferase_WSD1_N"/>
</dbReference>
<comment type="similarity">
    <text evidence="3">Belongs to the long-chain O-acyltransferase family.</text>
</comment>
<evidence type="ECO:0000256" key="1">
    <source>
        <dbReference type="ARBA" id="ARBA00004771"/>
    </source>
</evidence>
<dbReference type="GO" id="GO:0051701">
    <property type="term" value="P:biological process involved in interaction with host"/>
    <property type="evidence" value="ECO:0007669"/>
    <property type="project" value="TreeGrafter"/>
</dbReference>
<evidence type="ECO:0000256" key="9">
    <source>
        <dbReference type="ARBA" id="ARBA00023315"/>
    </source>
</evidence>
<reference evidence="13 14" key="1">
    <citation type="submission" date="2018-09" db="EMBL/GenBank/DDBJ databases">
        <title>Alcanivorax profundi sp. nov., isolated from 1000 m-depth seawater of the Mariana Trench.</title>
        <authorList>
            <person name="Liu J."/>
        </authorList>
    </citation>
    <scope>NUCLEOTIDE SEQUENCE [LARGE SCALE GENOMIC DNA]</scope>
    <source>
        <strain evidence="13 14">MTEO17</strain>
    </source>
</reference>
<sequence>MGKKLSIFDAGFLLMETRETPMHIGMLQLYGLPDDAPADYMEQVYRRMVEVEGICRPFNQKLHSRVPGRLDASWITDPNFDIDYHVRHSALPRPGRVRELLALVSRLHAQRLDPRRPLWETYLIEGLEGNRFAVYNKMHHSMMDGAGGMNLLQSRMATSPDDHFPPPWSSEWNTRLPHKRKKKGPAPAGLVKSLRNLQRGTGQFVDLMRQPKESNIKTIYQAPKTVFNHRVTGARRFAAQSWSLERIKAAAEKHDGTVNDIFLAMCGGAMRRYLLSLDKLPHDPLVAQVPVALRSAEEAGDGGNAITAVQVSLGTHLHDPLERLEAIKDSMNGVKGRLKSMEKAEIDIFTMISNLPLSVGQMTGISGRINPLFNLVISNVPGPKQPLYMGDAKMLASYPVSLVMHGYALNITVFSYCDSLEFGIIACRETLPRIQRMLDYLEESLAELEG</sequence>
<dbReference type="UniPathway" id="UPA00282"/>
<dbReference type="RefSeq" id="WP_022983891.1">
    <property type="nucleotide sequence ID" value="NZ_QYYA01000001.1"/>
</dbReference>
<comment type="pathway">
    <text evidence="2">Lipid metabolism.</text>
</comment>
<evidence type="ECO:0000256" key="8">
    <source>
        <dbReference type="ARBA" id="ARBA00023098"/>
    </source>
</evidence>
<evidence type="ECO:0000256" key="5">
    <source>
        <dbReference type="ARBA" id="ARBA00022516"/>
    </source>
</evidence>
<dbReference type="EMBL" id="QYYA01000001">
    <property type="protein sequence ID" value="RJG19385.1"/>
    <property type="molecule type" value="Genomic_DNA"/>
</dbReference>
<dbReference type="NCBIfam" id="TIGR02946">
    <property type="entry name" value="acyl_WS_DGAT"/>
    <property type="match status" value="1"/>
</dbReference>
<keyword evidence="14" id="KW-1185">Reference proteome</keyword>
<keyword evidence="9 13" id="KW-0012">Acyltransferase</keyword>
<keyword evidence="6 13" id="KW-0808">Transferase</keyword>
<evidence type="ECO:0000256" key="10">
    <source>
        <dbReference type="ARBA" id="ARBA00048109"/>
    </source>
</evidence>
<dbReference type="AlphaFoldDB" id="A0A418Y1J3"/>
<dbReference type="GO" id="GO:0005886">
    <property type="term" value="C:plasma membrane"/>
    <property type="evidence" value="ECO:0007669"/>
    <property type="project" value="TreeGrafter"/>
</dbReference>
<dbReference type="InterPro" id="IPR045034">
    <property type="entry name" value="O-acyltransferase_WSD1-like"/>
</dbReference>
<gene>
    <name evidence="13" type="ORF">D4A39_00520</name>
</gene>
<dbReference type="GO" id="GO:0001666">
    <property type="term" value="P:response to hypoxia"/>
    <property type="evidence" value="ECO:0007669"/>
    <property type="project" value="TreeGrafter"/>
</dbReference>
<keyword evidence="8" id="KW-0443">Lipid metabolism</keyword>
<evidence type="ECO:0000256" key="6">
    <source>
        <dbReference type="ARBA" id="ARBA00022679"/>
    </source>
</evidence>
<comment type="catalytic activity">
    <reaction evidence="10">
        <text>an acyl-CoA + a 1,2-diacyl-sn-glycerol = a triacyl-sn-glycerol + CoA</text>
        <dbReference type="Rhea" id="RHEA:10868"/>
        <dbReference type="ChEBI" id="CHEBI:17815"/>
        <dbReference type="ChEBI" id="CHEBI:57287"/>
        <dbReference type="ChEBI" id="CHEBI:58342"/>
        <dbReference type="ChEBI" id="CHEBI:64615"/>
        <dbReference type="EC" id="2.3.1.20"/>
    </reaction>
</comment>
<proteinExistence type="inferred from homology"/>
<comment type="caution">
    <text evidence="13">The sequence shown here is derived from an EMBL/GenBank/DDBJ whole genome shotgun (WGS) entry which is preliminary data.</text>
</comment>
<keyword evidence="5" id="KW-0444">Lipid biosynthesis</keyword>
<dbReference type="PANTHER" id="PTHR31650:SF1">
    <property type="entry name" value="WAX ESTER SYNTHASE_DIACYLGLYCEROL ACYLTRANSFERASE 4-RELATED"/>
    <property type="match status" value="1"/>
</dbReference>
<evidence type="ECO:0000256" key="7">
    <source>
        <dbReference type="ARBA" id="ARBA00022798"/>
    </source>
</evidence>
<dbReference type="OrthoDB" id="9810950at2"/>
<keyword evidence="7" id="KW-0319">Glycerol metabolism</keyword>
<dbReference type="SUPFAM" id="SSF52777">
    <property type="entry name" value="CoA-dependent acyltransferases"/>
    <property type="match status" value="2"/>
</dbReference>
<evidence type="ECO:0000256" key="3">
    <source>
        <dbReference type="ARBA" id="ARBA00009587"/>
    </source>
</evidence>
<accession>A0A418Y1J3</accession>
<dbReference type="EC" id="2.3.1.20" evidence="4"/>
<protein>
    <recommendedName>
        <fullName evidence="4">diacylglycerol O-acyltransferase</fullName>
        <ecNumber evidence="4">2.3.1.20</ecNumber>
    </recommendedName>
</protein>
<dbReference type="GO" id="GO:0004144">
    <property type="term" value="F:diacylglycerol O-acyltransferase activity"/>
    <property type="evidence" value="ECO:0007669"/>
    <property type="project" value="UniProtKB-EC"/>
</dbReference>
<feature type="domain" description="O-acyltransferase WSD1 C-terminal" evidence="12">
    <location>
        <begin position="303"/>
        <end position="448"/>
    </location>
</feature>
<dbReference type="Proteomes" id="UP000283734">
    <property type="component" value="Unassembled WGS sequence"/>
</dbReference>
<evidence type="ECO:0000313" key="13">
    <source>
        <dbReference type="EMBL" id="RJG19385.1"/>
    </source>
</evidence>
<dbReference type="GO" id="GO:0071731">
    <property type="term" value="P:response to nitric oxide"/>
    <property type="evidence" value="ECO:0007669"/>
    <property type="project" value="TreeGrafter"/>
</dbReference>
<dbReference type="GO" id="GO:0006071">
    <property type="term" value="P:glycerol metabolic process"/>
    <property type="evidence" value="ECO:0007669"/>
    <property type="project" value="UniProtKB-KW"/>
</dbReference>
<evidence type="ECO:0000256" key="4">
    <source>
        <dbReference type="ARBA" id="ARBA00013244"/>
    </source>
</evidence>
<feature type="domain" description="O-acyltransferase WSD1-like N-terminal" evidence="11">
    <location>
        <begin position="5"/>
        <end position="261"/>
    </location>
</feature>
<evidence type="ECO:0000259" key="12">
    <source>
        <dbReference type="Pfam" id="PF06974"/>
    </source>
</evidence>
<dbReference type="GO" id="GO:0019432">
    <property type="term" value="P:triglyceride biosynthetic process"/>
    <property type="evidence" value="ECO:0007669"/>
    <property type="project" value="UniProtKB-UniPathway"/>
</dbReference>
<dbReference type="Pfam" id="PF03007">
    <property type="entry name" value="WS_DGAT_cat"/>
    <property type="match status" value="1"/>
</dbReference>
<comment type="pathway">
    <text evidence="1">Glycerolipid metabolism; triacylglycerol biosynthesis.</text>
</comment>